<evidence type="ECO:0000256" key="2">
    <source>
        <dbReference type="ARBA" id="ARBA00022692"/>
    </source>
</evidence>
<evidence type="ECO:0000256" key="4">
    <source>
        <dbReference type="PROSITE-ProRule" id="PRU00282"/>
    </source>
</evidence>
<accession>A0A8J5XL38</accession>
<dbReference type="AlphaFoldDB" id="A0A8J5XL38"/>
<comment type="subcellular location">
    <subcellularLocation>
        <location evidence="1">Membrane</location>
        <topology evidence="1">Multi-pass membrane protein</topology>
    </subcellularLocation>
</comment>
<evidence type="ECO:0008006" key="9">
    <source>
        <dbReference type="Google" id="ProtNLM"/>
    </source>
</evidence>
<dbReference type="InterPro" id="IPR018108">
    <property type="entry name" value="MCP_transmembrane"/>
</dbReference>
<dbReference type="OrthoDB" id="409948at2759"/>
<keyword evidence="3 4" id="KW-0472">Membrane</keyword>
<dbReference type="SUPFAM" id="SSF103506">
    <property type="entry name" value="Mitochondrial carrier"/>
    <property type="match status" value="1"/>
</dbReference>
<dbReference type="PROSITE" id="PS50920">
    <property type="entry name" value="SOLCAR"/>
    <property type="match status" value="1"/>
</dbReference>
<keyword evidence="2 4" id="KW-0812">Transmembrane</keyword>
<feature type="transmembrane region" description="Helical" evidence="6">
    <location>
        <begin position="29"/>
        <end position="50"/>
    </location>
</feature>
<evidence type="ECO:0000256" key="5">
    <source>
        <dbReference type="RuleBase" id="RU000488"/>
    </source>
</evidence>
<evidence type="ECO:0000256" key="3">
    <source>
        <dbReference type="ARBA" id="ARBA00023136"/>
    </source>
</evidence>
<evidence type="ECO:0000313" key="8">
    <source>
        <dbReference type="Proteomes" id="UP000751190"/>
    </source>
</evidence>
<keyword evidence="6" id="KW-1133">Transmembrane helix</keyword>
<dbReference type="Proteomes" id="UP000751190">
    <property type="component" value="Unassembled WGS sequence"/>
</dbReference>
<evidence type="ECO:0000256" key="6">
    <source>
        <dbReference type="SAM" id="Phobius"/>
    </source>
</evidence>
<protein>
    <recommendedName>
        <fullName evidence="9">Mitochondrial carrier protein</fullName>
    </recommendedName>
</protein>
<dbReference type="PANTHER" id="PTHR47567">
    <property type="entry name" value="MITOCHONDRIAL SUBSTRATE/SOLUTE CARRIER"/>
    <property type="match status" value="1"/>
</dbReference>
<comment type="caution">
    <text evidence="7">The sequence shown here is derived from an EMBL/GenBank/DDBJ whole genome shotgun (WGS) entry which is preliminary data.</text>
</comment>
<keyword evidence="5" id="KW-0813">Transport</keyword>
<dbReference type="PANTHER" id="PTHR47567:SF1">
    <property type="entry name" value="NAD-DEPENDENT EPIMERASE_DEHYDRATASE DOMAIN-CONTAINING PROTEIN"/>
    <property type="match status" value="1"/>
</dbReference>
<proteinExistence type="inferred from homology"/>
<sequence length="317" mass="34189">MSGAAGKKVDAPPDTVDVLKILDKAAKSAFRGGAAGAAAMGINVFALMWMRTTINYQYRYGTSMFTALRTLYADGGILRFYRGVGFALVQGPWSRFGDTAANTGTLELMNAFPATRDMNSSIKTIGASAAAAVFRMASTPIDTCKTIMQVEGRSGLTKLFAKYKSHGGFPAGLPQLWHGAYGTVGATFVGHYPWFATYNALQDYMPKSGYAARLPLAIDDKHHPLIDKLMKNATIGFAASAVSDTCSNSIRVVKVYKQTHTENMTYIAALRHVLADGGVTGLMFRGLGTKIISNGVSGMLFSVLWKLIDDRFKKLFA</sequence>
<evidence type="ECO:0000313" key="7">
    <source>
        <dbReference type="EMBL" id="KAG8466813.1"/>
    </source>
</evidence>
<dbReference type="InterPro" id="IPR023395">
    <property type="entry name" value="MCP_dom_sf"/>
</dbReference>
<dbReference type="Gene3D" id="1.50.40.10">
    <property type="entry name" value="Mitochondrial carrier domain"/>
    <property type="match status" value="1"/>
</dbReference>
<dbReference type="Pfam" id="PF00153">
    <property type="entry name" value="Mito_carr"/>
    <property type="match status" value="2"/>
</dbReference>
<dbReference type="EMBL" id="JAGTXO010000007">
    <property type="protein sequence ID" value="KAG8466813.1"/>
    <property type="molecule type" value="Genomic_DNA"/>
</dbReference>
<name>A0A8J5XL38_DIALT</name>
<organism evidence="7 8">
    <name type="scientific">Diacronema lutheri</name>
    <name type="common">Unicellular marine alga</name>
    <name type="synonym">Monochrysis lutheri</name>
    <dbReference type="NCBI Taxonomy" id="2081491"/>
    <lineage>
        <taxon>Eukaryota</taxon>
        <taxon>Haptista</taxon>
        <taxon>Haptophyta</taxon>
        <taxon>Pavlovophyceae</taxon>
        <taxon>Pavlovales</taxon>
        <taxon>Pavlovaceae</taxon>
        <taxon>Diacronema</taxon>
    </lineage>
</organism>
<comment type="similarity">
    <text evidence="5">Belongs to the mitochondrial carrier (TC 2.A.29) family.</text>
</comment>
<keyword evidence="8" id="KW-1185">Reference proteome</keyword>
<dbReference type="OMA" id="QAFIGFC"/>
<feature type="repeat" description="Solcar" evidence="4">
    <location>
        <begin position="118"/>
        <end position="204"/>
    </location>
</feature>
<gene>
    <name evidence="7" type="ORF">KFE25_008192</name>
</gene>
<reference evidence="7" key="1">
    <citation type="submission" date="2021-05" db="EMBL/GenBank/DDBJ databases">
        <title>The genome of the haptophyte Pavlova lutheri (Diacronema luteri, Pavlovales) - a model for lipid biosynthesis in eukaryotic algae.</title>
        <authorList>
            <person name="Hulatt C.J."/>
            <person name="Posewitz M.C."/>
        </authorList>
    </citation>
    <scope>NUCLEOTIDE SEQUENCE</scope>
    <source>
        <strain evidence="7">NIVA-4/92</strain>
    </source>
</reference>
<evidence type="ECO:0000256" key="1">
    <source>
        <dbReference type="ARBA" id="ARBA00004141"/>
    </source>
</evidence>
<dbReference type="GO" id="GO:0016020">
    <property type="term" value="C:membrane"/>
    <property type="evidence" value="ECO:0007669"/>
    <property type="project" value="UniProtKB-SubCell"/>
</dbReference>